<dbReference type="VEuPathDB" id="FungiDB:PSHT_03733"/>
<feature type="non-terminal residue" evidence="2">
    <location>
        <position position="1"/>
    </location>
</feature>
<dbReference type="Proteomes" id="UP000239156">
    <property type="component" value="Unassembled WGS sequence"/>
</dbReference>
<dbReference type="VEuPathDB" id="FungiDB:PSTT_05668"/>
<dbReference type="VEuPathDB" id="FungiDB:PSHT_01286"/>
<proteinExistence type="predicted"/>
<feature type="compositionally biased region" description="Polar residues" evidence="1">
    <location>
        <begin position="73"/>
        <end position="83"/>
    </location>
</feature>
<protein>
    <submittedName>
        <fullName evidence="2">Uncharacterized protein</fullName>
    </submittedName>
</protein>
<reference evidence="2" key="1">
    <citation type="submission" date="2017-12" db="EMBL/GenBank/DDBJ databases">
        <title>Gene loss provides genomic basis for host adaptation in cereal stripe rust fungi.</title>
        <authorList>
            <person name="Xia C."/>
        </authorList>
    </citation>
    <scope>NUCLEOTIDE SEQUENCE [LARGE SCALE GENOMIC DNA]</scope>
    <source>
        <strain evidence="2">93-210</strain>
    </source>
</reference>
<evidence type="ECO:0000256" key="1">
    <source>
        <dbReference type="SAM" id="MobiDB-lite"/>
    </source>
</evidence>
<feature type="non-terminal residue" evidence="2">
    <location>
        <position position="483"/>
    </location>
</feature>
<evidence type="ECO:0000313" key="3">
    <source>
        <dbReference type="Proteomes" id="UP000239156"/>
    </source>
</evidence>
<evidence type="ECO:0000313" key="2">
    <source>
        <dbReference type="EMBL" id="POW10939.1"/>
    </source>
</evidence>
<comment type="caution">
    <text evidence="2">The sequence shown here is derived from an EMBL/GenBank/DDBJ whole genome shotgun (WGS) entry which is preliminary data.</text>
</comment>
<sequence length="483" mass="53081">NSNASGATLTRRADSYNHYKNLAEKQQEIWAQQETSLVDATSQLPTTNTLPAAPLPPKGVKQKKSYLSPGKEQATSPGSTRSAESLGPLILDDNIIDNDSIAAVAEIPDLIDLSPGIAVVTDITDNLNQPSQAPSLNRQRTDRSHFETTVPTQQPIRHFETPSPTRRLVEWARQTDNAMYKAEEDNTPTHTDTTQQPATLEAAMMGFARCLIGPLTDIATGVKSIDQDTKLPAEGNVQMDEGEADVHEILIAQPEGGGCISTAIRLHCAALMQRVQGGPLPAPAPNVERAQWIHTFENQANTGGSDTNIKDKTQADDMDLDTHPRLVLYHQNLTPDLGTAPSKPSNDFLWDLALKIFMIIVRAGEYPTVTESFCNEAQAKKHLRIHVDTCESHFFTPSLLWRKQTKMTPEAIAATQKRVRRNTQHGRLCEWRTDTILTIPAINQLVPIVAQYCSDDETNDELDEEGHESLAPGQKACVVLGMP</sequence>
<feature type="region of interest" description="Disordered" evidence="1">
    <location>
        <begin position="129"/>
        <end position="159"/>
    </location>
</feature>
<name>A0A2S4VN66_9BASI</name>
<feature type="compositionally biased region" description="Polar residues" evidence="1">
    <location>
        <begin position="129"/>
        <end position="138"/>
    </location>
</feature>
<dbReference type="EMBL" id="PKSL01000042">
    <property type="protein sequence ID" value="POW10939.1"/>
    <property type="molecule type" value="Genomic_DNA"/>
</dbReference>
<feature type="region of interest" description="Disordered" evidence="1">
    <location>
        <begin position="45"/>
        <end position="85"/>
    </location>
</feature>
<accession>A0A2S4VN66</accession>
<keyword evidence="3" id="KW-1185">Reference proteome</keyword>
<dbReference type="AlphaFoldDB" id="A0A2S4VN66"/>
<gene>
    <name evidence="2" type="ORF">PSTT_05668</name>
</gene>
<organism evidence="2 3">
    <name type="scientific">Puccinia striiformis</name>
    <dbReference type="NCBI Taxonomy" id="27350"/>
    <lineage>
        <taxon>Eukaryota</taxon>
        <taxon>Fungi</taxon>
        <taxon>Dikarya</taxon>
        <taxon>Basidiomycota</taxon>
        <taxon>Pucciniomycotina</taxon>
        <taxon>Pucciniomycetes</taxon>
        <taxon>Pucciniales</taxon>
        <taxon>Pucciniaceae</taxon>
        <taxon>Puccinia</taxon>
    </lineage>
</organism>